<feature type="compositionally biased region" description="Basic and acidic residues" evidence="1">
    <location>
        <begin position="57"/>
        <end position="68"/>
    </location>
</feature>
<name>A0A7J6L7K8_PEROL</name>
<dbReference type="AlphaFoldDB" id="A0A7J6L7K8"/>
<comment type="caution">
    <text evidence="3">The sequence shown here is derived from an EMBL/GenBank/DDBJ whole genome shotgun (WGS) entry which is preliminary data.</text>
</comment>
<sequence>MKFNRAAATAILAAAIAFLEASALQAVRRKARAPREPRPDYDDVEPISTTGPPAPEPKPDYDNAKKEDPEEAALKAQLEHVQKQFDRKNAGKVTGTVVKRAKRVSQGQQMNRALNNLFPEVEEEKEEEWSQMTEAERKEEMERRARLQRKYPTGGIGGLQSYLDGRLAVNIEKKKRAPPPPPSGEPLTKDTRF</sequence>
<evidence type="ECO:0000256" key="1">
    <source>
        <dbReference type="SAM" id="MobiDB-lite"/>
    </source>
</evidence>
<feature type="region of interest" description="Disordered" evidence="1">
    <location>
        <begin position="125"/>
        <end position="145"/>
    </location>
</feature>
<evidence type="ECO:0000256" key="2">
    <source>
        <dbReference type="SAM" id="SignalP"/>
    </source>
</evidence>
<organism evidence="3 4">
    <name type="scientific">Perkinsus olseni</name>
    <name type="common">Perkinsus atlanticus</name>
    <dbReference type="NCBI Taxonomy" id="32597"/>
    <lineage>
        <taxon>Eukaryota</taxon>
        <taxon>Sar</taxon>
        <taxon>Alveolata</taxon>
        <taxon>Perkinsozoa</taxon>
        <taxon>Perkinsea</taxon>
        <taxon>Perkinsida</taxon>
        <taxon>Perkinsidae</taxon>
        <taxon>Perkinsus</taxon>
    </lineage>
</organism>
<reference evidence="3 4" key="1">
    <citation type="submission" date="2020-04" db="EMBL/GenBank/DDBJ databases">
        <title>Perkinsus olseni comparative genomics.</title>
        <authorList>
            <person name="Bogema D.R."/>
        </authorList>
    </citation>
    <scope>NUCLEOTIDE SEQUENCE [LARGE SCALE GENOMIC DNA]</scope>
    <source>
        <strain evidence="3">ATCC PRA-179</strain>
    </source>
</reference>
<evidence type="ECO:0000313" key="4">
    <source>
        <dbReference type="Proteomes" id="UP000570595"/>
    </source>
</evidence>
<protein>
    <submittedName>
        <fullName evidence="3">Uncharacterized protein</fullName>
    </submittedName>
</protein>
<keyword evidence="2" id="KW-0732">Signal</keyword>
<feature type="region of interest" description="Disordered" evidence="1">
    <location>
        <begin position="27"/>
        <end position="73"/>
    </location>
</feature>
<accession>A0A7J6L7K8</accession>
<feature type="signal peptide" evidence="2">
    <location>
        <begin position="1"/>
        <end position="23"/>
    </location>
</feature>
<proteinExistence type="predicted"/>
<evidence type="ECO:0000313" key="3">
    <source>
        <dbReference type="EMBL" id="KAF4655184.1"/>
    </source>
</evidence>
<dbReference type="EMBL" id="JABAHT010000481">
    <property type="protein sequence ID" value="KAF4655184.1"/>
    <property type="molecule type" value="Genomic_DNA"/>
</dbReference>
<gene>
    <name evidence="3" type="ORF">FOZ61_007741</name>
</gene>
<feature type="compositionally biased region" description="Basic and acidic residues" evidence="1">
    <location>
        <begin position="134"/>
        <end position="145"/>
    </location>
</feature>
<feature type="chain" id="PRO_5029705281" evidence="2">
    <location>
        <begin position="24"/>
        <end position="193"/>
    </location>
</feature>
<feature type="region of interest" description="Disordered" evidence="1">
    <location>
        <begin position="170"/>
        <end position="193"/>
    </location>
</feature>
<dbReference type="Proteomes" id="UP000570595">
    <property type="component" value="Unassembled WGS sequence"/>
</dbReference>